<dbReference type="EC" id="2.1.1.72" evidence="1"/>
<dbReference type="RefSeq" id="WP_255176875.1">
    <property type="nucleotide sequence ID" value="NZ_CP101462.1"/>
</dbReference>
<dbReference type="PANTHER" id="PTHR33841">
    <property type="entry name" value="DNA METHYLTRANSFERASE YEEA-RELATED"/>
    <property type="match status" value="1"/>
</dbReference>
<dbReference type="Proteomes" id="UP001060325">
    <property type="component" value="Chromosome"/>
</dbReference>
<dbReference type="PANTHER" id="PTHR33841:SF1">
    <property type="entry name" value="DNA METHYLTRANSFERASE A"/>
    <property type="match status" value="1"/>
</dbReference>
<organism evidence="10 11">
    <name type="scientific">Exiguobacterium aurantiacum</name>
    <dbReference type="NCBI Taxonomy" id="33987"/>
    <lineage>
        <taxon>Bacteria</taxon>
        <taxon>Bacillati</taxon>
        <taxon>Bacillota</taxon>
        <taxon>Bacilli</taxon>
        <taxon>Bacillales</taxon>
        <taxon>Bacillales Family XII. Incertae Sedis</taxon>
        <taxon>Exiguobacterium</taxon>
    </lineage>
</organism>
<comment type="catalytic activity">
    <reaction evidence="4">
        <text>a 2'-deoxyadenosine in DNA + S-adenosyl-L-methionine = an N(6)-methyl-2'-deoxyadenosine in DNA + S-adenosyl-L-homocysteine + H(+)</text>
        <dbReference type="Rhea" id="RHEA:15197"/>
        <dbReference type="Rhea" id="RHEA-COMP:12418"/>
        <dbReference type="Rhea" id="RHEA-COMP:12419"/>
        <dbReference type="ChEBI" id="CHEBI:15378"/>
        <dbReference type="ChEBI" id="CHEBI:57856"/>
        <dbReference type="ChEBI" id="CHEBI:59789"/>
        <dbReference type="ChEBI" id="CHEBI:90615"/>
        <dbReference type="ChEBI" id="CHEBI:90616"/>
        <dbReference type="EC" id="2.1.1.72"/>
    </reaction>
</comment>
<dbReference type="GO" id="GO:0032259">
    <property type="term" value="P:methylation"/>
    <property type="evidence" value="ECO:0007669"/>
    <property type="project" value="UniProtKB-KW"/>
</dbReference>
<feature type="domain" description="MmeI-like helicase spacer" evidence="6">
    <location>
        <begin position="179"/>
        <end position="257"/>
    </location>
</feature>
<dbReference type="InterPro" id="IPR029063">
    <property type="entry name" value="SAM-dependent_MTases_sf"/>
</dbReference>
<sequence>MAILDWTEIRDRAIKFSAEWKDETNENAEAKSFWNDFFNIFGISRRRVATFEERVSKLEGTGFIDLLWKGVLLIEHKSRGKDLNKAYNQAIDYFPGLKESELPKYILVSDFERFALHDLETGAKREFELKNLHKNIELFGFIAGYQKQEFKEQDPVNIKAAEKMAKLHDGLKDAGYVGHELEVYLVRLLFCLFADDTGIFEKNIFRDYIEQHTKEDGSDLAMHLHQIFAILDTPREKRMTTLSEALNQFPYVNGKLFEETLPPAAFNKDMRELFLECCILDWGKISPAIFGSMFQGVMKPDERRSLGAHYTSEKNILKVIEPLFMNDLRKEFESCKGNIRKLEEFHEKLSTLTFLDPACGCGNFLIIAYRELRLLEIEVLREITTGQMAIDLGFLLKVNVDQFYGIEIDEFPAQIAQVALWLMDHQMNMMAGQEFGMYYTRLPLTKKANIQHANALEIDWESVISSKRLSYILGNPPFVGSSMMSKEQKEAMKPITKELKSAGGLDFVCAWYIKAAQYVQYSNTLVGLVSTNSVVQGEQAIVLWKYLFKEKRMTIHFAHQTFKWTNEARGNAAVFCIIVGFSAHRDLPKHLYSYPDISAEPTLKKVKNINQYLLESPTIFIEKRRKPISEVPEMLYGTKPVDGGNYLFTKEEMESFLLQEPQAQPYFKTWIGAQELTNSTERYCLYLKDCPPGQLKKMPLVLERVNNVRAIRLESDKKSTKEWANYPTHFTEDRYSDSNILIVPRVTSEKRPYVPIGFYQKGTICSDAAFQVSNATPYLFGLLNSSMHMAWLKTVGGRLKSDFRYSNTLVYNNFVFPNASEQIVDKVEKVANEILELRKNYISYNNTLADLYSPLTMPQDLRKAHNKLDAIVDKAYGRKFKTEEERVVHLLSLYTELTSK</sequence>
<keyword evidence="3" id="KW-0808">Transferase</keyword>
<evidence type="ECO:0000259" key="9">
    <source>
        <dbReference type="Pfam" id="PF20473"/>
    </source>
</evidence>
<dbReference type="Pfam" id="PF20467">
    <property type="entry name" value="MmeI_C"/>
    <property type="match status" value="1"/>
</dbReference>
<dbReference type="Pfam" id="PF20465">
    <property type="entry name" value="MmeI_hel"/>
    <property type="match status" value="1"/>
</dbReference>
<evidence type="ECO:0000313" key="11">
    <source>
        <dbReference type="Proteomes" id="UP001060325"/>
    </source>
</evidence>
<dbReference type="Gene3D" id="3.40.50.150">
    <property type="entry name" value="Vaccinia Virus protein VP39"/>
    <property type="match status" value="1"/>
</dbReference>
<dbReference type="Pfam" id="PF20466">
    <property type="entry name" value="MmeI_TRD"/>
    <property type="match status" value="1"/>
</dbReference>
<dbReference type="InterPro" id="IPR002052">
    <property type="entry name" value="DNA_methylase_N6_adenine_CS"/>
</dbReference>
<dbReference type="InterPro" id="IPR046820">
    <property type="entry name" value="MmeI_TRD"/>
</dbReference>
<gene>
    <name evidence="10" type="ORF">NMQ00_12010</name>
</gene>
<dbReference type="InterPro" id="IPR046816">
    <property type="entry name" value="MmeI_Mtase"/>
</dbReference>
<dbReference type="InterPro" id="IPR046817">
    <property type="entry name" value="MmeI_N"/>
</dbReference>
<evidence type="ECO:0000259" key="8">
    <source>
        <dbReference type="Pfam" id="PF20467"/>
    </source>
</evidence>
<dbReference type="GO" id="GO:0008168">
    <property type="term" value="F:methyltransferase activity"/>
    <property type="evidence" value="ECO:0007669"/>
    <property type="project" value="UniProtKB-KW"/>
</dbReference>
<proteinExistence type="predicted"/>
<keyword evidence="11" id="KW-1185">Reference proteome</keyword>
<evidence type="ECO:0000313" key="10">
    <source>
        <dbReference type="EMBL" id="UTT42273.1"/>
    </source>
</evidence>
<dbReference type="InterPro" id="IPR046819">
    <property type="entry name" value="MmeI_hel"/>
</dbReference>
<evidence type="ECO:0000256" key="4">
    <source>
        <dbReference type="ARBA" id="ARBA00047942"/>
    </source>
</evidence>
<keyword evidence="2 10" id="KW-0489">Methyltransferase</keyword>
<feature type="domain" description="MmeI-like target recognition" evidence="7">
    <location>
        <begin position="616"/>
        <end position="818"/>
    </location>
</feature>
<dbReference type="PROSITE" id="PS00092">
    <property type="entry name" value="N6_MTASE"/>
    <property type="match status" value="1"/>
</dbReference>
<reference evidence="10" key="1">
    <citation type="submission" date="2022-07" db="EMBL/GenBank/DDBJ databases">
        <title>Complete genome of CX2.</title>
        <authorList>
            <person name="Cao G."/>
        </authorList>
    </citation>
    <scope>NUCLEOTIDE SEQUENCE</scope>
    <source>
        <strain evidence="10">CX2</strain>
    </source>
</reference>
<dbReference type="Pfam" id="PF20464">
    <property type="entry name" value="MmeI_N"/>
    <property type="match status" value="1"/>
</dbReference>
<evidence type="ECO:0000259" key="7">
    <source>
        <dbReference type="Pfam" id="PF20466"/>
    </source>
</evidence>
<dbReference type="InterPro" id="IPR046818">
    <property type="entry name" value="MmeI_C"/>
</dbReference>
<dbReference type="Pfam" id="PF20473">
    <property type="entry name" value="MmeI_Mtase"/>
    <property type="match status" value="1"/>
</dbReference>
<feature type="domain" description="MmeI-like N-terminal" evidence="5">
    <location>
        <begin position="12"/>
        <end position="173"/>
    </location>
</feature>
<accession>A0ABY5FM57</accession>
<evidence type="ECO:0000256" key="3">
    <source>
        <dbReference type="ARBA" id="ARBA00022679"/>
    </source>
</evidence>
<dbReference type="EMBL" id="CP101462">
    <property type="protein sequence ID" value="UTT42273.1"/>
    <property type="molecule type" value="Genomic_DNA"/>
</dbReference>
<feature type="domain" description="MmeI-like C-terminal" evidence="8">
    <location>
        <begin position="822"/>
        <end position="899"/>
    </location>
</feature>
<feature type="domain" description="MmeI-like DNA-methyltransferase" evidence="9">
    <location>
        <begin position="333"/>
        <end position="592"/>
    </location>
</feature>
<evidence type="ECO:0000259" key="5">
    <source>
        <dbReference type="Pfam" id="PF20464"/>
    </source>
</evidence>
<name>A0ABY5FM57_9BACL</name>
<dbReference type="SUPFAM" id="SSF53335">
    <property type="entry name" value="S-adenosyl-L-methionine-dependent methyltransferases"/>
    <property type="match status" value="1"/>
</dbReference>
<evidence type="ECO:0000256" key="1">
    <source>
        <dbReference type="ARBA" id="ARBA00011900"/>
    </source>
</evidence>
<evidence type="ECO:0000259" key="6">
    <source>
        <dbReference type="Pfam" id="PF20465"/>
    </source>
</evidence>
<dbReference type="InterPro" id="IPR050953">
    <property type="entry name" value="N4_N6_ade-DNA_methylase"/>
</dbReference>
<protein>
    <recommendedName>
        <fullName evidence="1">site-specific DNA-methyltransferase (adenine-specific)</fullName>
        <ecNumber evidence="1">2.1.1.72</ecNumber>
    </recommendedName>
</protein>
<evidence type="ECO:0000256" key="2">
    <source>
        <dbReference type="ARBA" id="ARBA00022603"/>
    </source>
</evidence>